<feature type="region of interest" description="Disordered" evidence="10">
    <location>
        <begin position="34"/>
        <end position="54"/>
    </location>
</feature>
<feature type="disulfide bond" evidence="8">
    <location>
        <begin position="371"/>
        <end position="389"/>
    </location>
</feature>
<dbReference type="Proteomes" id="UP000278756">
    <property type="component" value="Chromosome 1"/>
</dbReference>
<dbReference type="AlphaFoldDB" id="A0A3G9G2M1"/>
<dbReference type="FunFam" id="1.10.1370.30:FF:000005">
    <property type="entry name" value="Angiotensin-converting enzyme"/>
    <property type="match status" value="1"/>
</dbReference>
<evidence type="ECO:0000313" key="12">
    <source>
        <dbReference type="EMBL" id="BBF80957.1"/>
    </source>
</evidence>
<keyword evidence="7" id="KW-0479">Metal-binding</keyword>
<feature type="active site" description="Proton donor 2" evidence="5">
    <location>
        <position position="531"/>
    </location>
</feature>
<feature type="disulfide bond" evidence="8">
    <location>
        <begin position="556"/>
        <end position="568"/>
    </location>
</feature>
<evidence type="ECO:0000256" key="6">
    <source>
        <dbReference type="PIRSR" id="PIRSR601548-2"/>
    </source>
</evidence>
<sequence length="632" mass="70297">MMRRLLVSVAGPALVAGVVLSGCATVPAAAPIADTPKTEAPKAPALTETPAPASAAAPTAAEAKAYVEEAEQKLGDLGEYAARVQWVRATYITHDTMWLESKANAQLTEEGVKYAMGAAKFNDVAVDEVTRRKLNLLRLSLVLPAADRPGAADEMAKLSTSLDSTYATGKFSYKGKVYTLDDASNVMAESRDPATLRAMFEGWRTVSVPMKGDYTRLAELANEGAKGLGFADTGALWRSGYDMPPDAFAADTDRLWGQVEPFYKNLHCYVRSRLNEKYGDAVQPKSGPIRADLLGNMWAQDWANIYDIVAPKGMKGSSYSLDKLLVQKKYTPEKMVKTGEGFYTSIGLPPLPQTFWERSQITRPKDREVVCHASAWDLDNRDDIRIKMCTQVNAEDFYTVHHELGHNYYQRAYKDQPFLFKNGANDGFHEAIGDFIGLSSVTPVYLNQIGLLDKVPGEEEDIPYLLKMALQKVAFLPFGLMVDRWRWEVYSGKITPAQYNTRWWELVQQYQGLVPPGVRPTDAFDPGAKYHVPGNVPYTRYFLAHIYQFQFQQAACDQIGWKGPLHRCSIYGHKEVGQKLNAMLEMGQSKPWPEAMAAFTGQREGDASAVAAYFKPLNEWLIKQNAGQNCGW</sequence>
<dbReference type="SUPFAM" id="SSF55486">
    <property type="entry name" value="Metalloproteases ('zincins'), catalytic domain"/>
    <property type="match status" value="1"/>
</dbReference>
<gene>
    <name evidence="12" type="ORF">EM6_1551</name>
</gene>
<dbReference type="GO" id="GO:0008241">
    <property type="term" value="F:peptidyl-dipeptidase activity"/>
    <property type="evidence" value="ECO:0007669"/>
    <property type="project" value="UniProtKB-EC"/>
</dbReference>
<keyword evidence="3" id="KW-0325">Glycoprotein</keyword>
<reference evidence="13" key="2">
    <citation type="journal article" date="2017" name="Plant Physiol. Biochem.">
        <title>Differential oxidative and antioxidative response of duckweed Lemna minor toward plant growth promoting/inhibiting bacteria.</title>
        <authorList>
            <person name="Ishizawa H."/>
            <person name="Kuroda M."/>
            <person name="Morikawa M."/>
            <person name="Ike M."/>
        </authorList>
    </citation>
    <scope>NUCLEOTIDE SEQUENCE [LARGE SCALE GENOMIC DNA]</scope>
    <source>
        <strain evidence="13">M6</strain>
    </source>
</reference>
<feature type="signal peptide" evidence="11">
    <location>
        <begin position="1"/>
        <end position="24"/>
    </location>
</feature>
<keyword evidence="12" id="KW-0378">Hydrolase</keyword>
<keyword evidence="1 11" id="KW-0732">Signal</keyword>
<dbReference type="PANTHER" id="PTHR10514">
    <property type="entry name" value="ANGIOTENSIN-CONVERTING ENZYME"/>
    <property type="match status" value="1"/>
</dbReference>
<evidence type="ECO:0000256" key="1">
    <source>
        <dbReference type="ARBA" id="ARBA00022729"/>
    </source>
</evidence>
<feature type="binding site" evidence="9">
    <location>
        <position position="430"/>
    </location>
    <ligand>
        <name>Zn(2+)</name>
        <dbReference type="ChEBI" id="CHEBI:29105"/>
        <label>2</label>
        <note>catalytic</note>
    </ligand>
</feature>
<feature type="active site" description="Proton acceptor 1" evidence="4">
    <location>
        <position position="403"/>
    </location>
</feature>
<dbReference type="CDD" id="cd06461">
    <property type="entry name" value="M2_ACE"/>
    <property type="match status" value="1"/>
</dbReference>
<feature type="binding site" evidence="6">
    <location>
        <position position="540"/>
    </location>
    <ligand>
        <name>chloride</name>
        <dbReference type="ChEBI" id="CHEBI:17996"/>
        <label>1</label>
    </ligand>
</feature>
<keyword evidence="12" id="KW-0645">Protease</keyword>
<evidence type="ECO:0000256" key="4">
    <source>
        <dbReference type="PIRSR" id="PIRSR601548-1"/>
    </source>
</evidence>
<evidence type="ECO:0000256" key="8">
    <source>
        <dbReference type="PIRSR" id="PIRSR601548-4"/>
    </source>
</evidence>
<feature type="binding site" evidence="6">
    <location>
        <position position="241"/>
    </location>
    <ligand>
        <name>chloride</name>
        <dbReference type="ChEBI" id="CHEBI:17996"/>
        <label>1</label>
    </ligand>
</feature>
<keyword evidence="2 8" id="KW-1015">Disulfide bond</keyword>
<evidence type="ECO:0000256" key="3">
    <source>
        <dbReference type="ARBA" id="ARBA00023180"/>
    </source>
</evidence>
<evidence type="ECO:0000256" key="10">
    <source>
        <dbReference type="SAM" id="MobiDB-lite"/>
    </source>
</evidence>
<name>A0A3G9G2M1_9CAUL</name>
<dbReference type="EMBL" id="AP018827">
    <property type="protein sequence ID" value="BBF80957.1"/>
    <property type="molecule type" value="Genomic_DNA"/>
</dbReference>
<dbReference type="Pfam" id="PF01401">
    <property type="entry name" value="Peptidase_M2"/>
    <property type="match status" value="1"/>
</dbReference>
<dbReference type="GO" id="GO:0008237">
    <property type="term" value="F:metallopeptidase activity"/>
    <property type="evidence" value="ECO:0007669"/>
    <property type="project" value="InterPro"/>
</dbReference>
<dbReference type="InterPro" id="IPR001548">
    <property type="entry name" value="Peptidase_M2"/>
</dbReference>
<evidence type="ECO:0000256" key="7">
    <source>
        <dbReference type="PIRSR" id="PIRSR601548-3"/>
    </source>
</evidence>
<feature type="binding site" evidence="7">
    <location>
        <position position="406"/>
    </location>
    <ligand>
        <name>Zn(2+)</name>
        <dbReference type="ChEBI" id="CHEBI:29105"/>
        <label>1</label>
        <note>catalytic</note>
    </ligand>
</feature>
<keyword evidence="7" id="KW-0862">Zinc</keyword>
<dbReference type="Gene3D" id="1.10.1370.30">
    <property type="match status" value="2"/>
</dbReference>
<feature type="binding site" evidence="9">
    <location>
        <position position="406"/>
    </location>
    <ligand>
        <name>Zn(2+)</name>
        <dbReference type="ChEBI" id="CHEBI:29105"/>
        <label>2</label>
        <note>catalytic</note>
    </ligand>
</feature>
<feature type="binding site" evidence="7">
    <location>
        <position position="430"/>
    </location>
    <ligand>
        <name>Zn(2+)</name>
        <dbReference type="ChEBI" id="CHEBI:29105"/>
        <label>1</label>
        <note>catalytic</note>
    </ligand>
</feature>
<feature type="binding site" evidence="7">
    <location>
        <position position="402"/>
    </location>
    <ligand>
        <name>Zn(2+)</name>
        <dbReference type="ChEBI" id="CHEBI:29105"/>
        <label>1</label>
        <note>catalytic</note>
    </ligand>
</feature>
<feature type="chain" id="PRO_5018191792" evidence="11">
    <location>
        <begin position="25"/>
        <end position="632"/>
    </location>
</feature>
<organism evidence="12 13">
    <name type="scientific">Asticcacaulis excentricus</name>
    <dbReference type="NCBI Taxonomy" id="78587"/>
    <lineage>
        <taxon>Bacteria</taxon>
        <taxon>Pseudomonadati</taxon>
        <taxon>Pseudomonadota</taxon>
        <taxon>Alphaproteobacteria</taxon>
        <taxon>Caulobacterales</taxon>
        <taxon>Caulobacteraceae</taxon>
        <taxon>Asticcacaulis</taxon>
    </lineage>
</organism>
<accession>A0A3G9G2M1</accession>
<dbReference type="PRINTS" id="PR00791">
    <property type="entry name" value="PEPDIPTASEA"/>
</dbReference>
<dbReference type="EC" id="3.4.15.1" evidence="12"/>
<evidence type="ECO:0000313" key="13">
    <source>
        <dbReference type="Proteomes" id="UP000278756"/>
    </source>
</evidence>
<evidence type="ECO:0000256" key="9">
    <source>
        <dbReference type="PIRSR" id="PIRSR601548-8"/>
    </source>
</evidence>
<evidence type="ECO:0000256" key="5">
    <source>
        <dbReference type="PIRSR" id="PIRSR601548-11"/>
    </source>
</evidence>
<feature type="active site" description="Proton acceptor 2" evidence="5">
    <location>
        <position position="403"/>
    </location>
</feature>
<dbReference type="PANTHER" id="PTHR10514:SF27">
    <property type="entry name" value="ANGIOTENSIN-CONVERTING ENZYME"/>
    <property type="match status" value="1"/>
</dbReference>
<feature type="active site" description="Proton donor 1" evidence="4">
    <location>
        <position position="531"/>
    </location>
</feature>
<dbReference type="PROSITE" id="PS52011">
    <property type="entry name" value="PEPTIDASE_M2"/>
    <property type="match status" value="1"/>
</dbReference>
<dbReference type="GO" id="GO:0004180">
    <property type="term" value="F:carboxypeptidase activity"/>
    <property type="evidence" value="ECO:0007669"/>
    <property type="project" value="UniProtKB-KW"/>
</dbReference>
<protein>
    <submittedName>
        <fullName evidence="12">Peptidyl-dipeptidase A</fullName>
        <ecNumber evidence="12">3.4.15.1</ecNumber>
    </submittedName>
</protein>
<feature type="binding site" evidence="9">
    <location>
        <position position="402"/>
    </location>
    <ligand>
        <name>Zn(2+)</name>
        <dbReference type="ChEBI" id="CHEBI:29105"/>
        <label>2</label>
        <note>catalytic</note>
    </ligand>
</feature>
<dbReference type="GO" id="GO:0006508">
    <property type="term" value="P:proteolysis"/>
    <property type="evidence" value="ECO:0007669"/>
    <property type="project" value="InterPro"/>
</dbReference>
<dbReference type="GO" id="GO:0016020">
    <property type="term" value="C:membrane"/>
    <property type="evidence" value="ECO:0007669"/>
    <property type="project" value="InterPro"/>
</dbReference>
<evidence type="ECO:0000256" key="2">
    <source>
        <dbReference type="ARBA" id="ARBA00023157"/>
    </source>
</evidence>
<keyword evidence="12" id="KW-0121">Carboxypeptidase</keyword>
<dbReference type="PROSITE" id="PS51257">
    <property type="entry name" value="PROKAR_LIPOPROTEIN"/>
    <property type="match status" value="1"/>
</dbReference>
<proteinExistence type="predicted"/>
<feature type="compositionally biased region" description="Low complexity" evidence="10">
    <location>
        <begin position="41"/>
        <end position="54"/>
    </location>
</feature>
<evidence type="ECO:0000256" key="11">
    <source>
        <dbReference type="SAM" id="SignalP"/>
    </source>
</evidence>
<reference evidence="13" key="1">
    <citation type="journal article" date="2017" name="Biotechnol. Biofuels">
        <title>Evaluation of environmental bacterial communities as a factor affecting the growth of duckweed Lemna minor.</title>
        <authorList>
            <person name="Ishizawa H."/>
            <person name="Kuroda M."/>
            <person name="Morikawa M."/>
            <person name="Ike M."/>
        </authorList>
    </citation>
    <scope>NUCLEOTIDE SEQUENCE [LARGE SCALE GENOMIC DNA]</scope>
    <source>
        <strain evidence="13">M6</strain>
    </source>
</reference>